<evidence type="ECO:0000313" key="2">
    <source>
        <dbReference type="Proteomes" id="UP000593626"/>
    </source>
</evidence>
<organism evidence="1 2">
    <name type="scientific">Mangrovibacillus cuniculi</name>
    <dbReference type="NCBI Taxonomy" id="2593652"/>
    <lineage>
        <taxon>Bacteria</taxon>
        <taxon>Bacillati</taxon>
        <taxon>Bacillota</taxon>
        <taxon>Bacilli</taxon>
        <taxon>Bacillales</taxon>
        <taxon>Bacillaceae</taxon>
        <taxon>Mangrovibacillus</taxon>
    </lineage>
</organism>
<name>A0A7S8C9L8_9BACI</name>
<sequence length="82" mass="9354">MNDYGSQGFQMGDVVYVMYRNPHTQNVANVQQAAVVNDPEIPGQLALFLYDEFYPLTSETAVYTSEDEAEQAYAYYFGEQLH</sequence>
<dbReference type="RefSeq" id="WP_239673468.1">
    <property type="nucleotide sequence ID" value="NZ_CP049742.1"/>
</dbReference>
<gene>
    <name evidence="1" type="ORF">G8O30_02730</name>
</gene>
<keyword evidence="2" id="KW-1185">Reference proteome</keyword>
<accession>A0A7S8C9L8</accession>
<evidence type="ECO:0000313" key="1">
    <source>
        <dbReference type="EMBL" id="QPC45947.1"/>
    </source>
</evidence>
<proteinExistence type="predicted"/>
<dbReference type="KEGG" id="mcui:G8O30_02730"/>
<dbReference type="Pfam" id="PF11132">
    <property type="entry name" value="SplA"/>
    <property type="match status" value="1"/>
</dbReference>
<dbReference type="InterPro" id="IPR022608">
    <property type="entry name" value="Tscrpt_reg_SplA"/>
</dbReference>
<dbReference type="Proteomes" id="UP000593626">
    <property type="component" value="Chromosome"/>
</dbReference>
<dbReference type="AlphaFoldDB" id="A0A7S8C9L8"/>
<protein>
    <submittedName>
        <fullName evidence="1">Transcriptional regulator</fullName>
    </submittedName>
</protein>
<reference evidence="1 2" key="1">
    <citation type="submission" date="2019-07" db="EMBL/GenBank/DDBJ databases">
        <title>Genome sequence of 2 isolates from Red Sea Mangroves.</title>
        <authorList>
            <person name="Sefrji F."/>
            <person name="Michoud G."/>
            <person name="Merlino G."/>
            <person name="Daffonchio D."/>
        </authorList>
    </citation>
    <scope>NUCLEOTIDE SEQUENCE [LARGE SCALE GENOMIC DNA]</scope>
    <source>
        <strain evidence="1 2">R1DC41</strain>
    </source>
</reference>
<dbReference type="EMBL" id="CP049742">
    <property type="protein sequence ID" value="QPC45947.1"/>
    <property type="molecule type" value="Genomic_DNA"/>
</dbReference>